<dbReference type="SUPFAM" id="SSF52540">
    <property type="entry name" value="P-loop containing nucleoside triphosphate hydrolases"/>
    <property type="match status" value="1"/>
</dbReference>
<keyword evidence="3" id="KW-1185">Reference proteome</keyword>
<evidence type="ECO:0000313" key="2">
    <source>
        <dbReference type="EMBL" id="GAA3759210.1"/>
    </source>
</evidence>
<comment type="caution">
    <text evidence="2">The sequence shown here is derived from an EMBL/GenBank/DDBJ whole genome shotgun (WGS) entry which is preliminary data.</text>
</comment>
<protein>
    <recommendedName>
        <fullName evidence="4">FtsK domain-containing protein</fullName>
    </recommendedName>
</protein>
<proteinExistence type="predicted"/>
<dbReference type="EMBL" id="BAABEP010000080">
    <property type="protein sequence ID" value="GAA3759210.1"/>
    <property type="molecule type" value="Genomic_DNA"/>
</dbReference>
<organism evidence="2 3">
    <name type="scientific">Streptomyces tremellae</name>
    <dbReference type="NCBI Taxonomy" id="1124239"/>
    <lineage>
        <taxon>Bacteria</taxon>
        <taxon>Bacillati</taxon>
        <taxon>Actinomycetota</taxon>
        <taxon>Actinomycetes</taxon>
        <taxon>Kitasatosporales</taxon>
        <taxon>Streptomycetaceae</taxon>
        <taxon>Streptomyces</taxon>
    </lineage>
</organism>
<dbReference type="Gene3D" id="3.40.50.300">
    <property type="entry name" value="P-loop containing nucleotide triphosphate hydrolases"/>
    <property type="match status" value="1"/>
</dbReference>
<dbReference type="Proteomes" id="UP001499884">
    <property type="component" value="Unassembled WGS sequence"/>
</dbReference>
<dbReference type="InterPro" id="IPR027417">
    <property type="entry name" value="P-loop_NTPase"/>
</dbReference>
<feature type="region of interest" description="Disordered" evidence="1">
    <location>
        <begin position="1"/>
        <end position="47"/>
    </location>
</feature>
<accession>A0ABP7G8M1</accession>
<evidence type="ECO:0000313" key="3">
    <source>
        <dbReference type="Proteomes" id="UP001499884"/>
    </source>
</evidence>
<name>A0ABP7G8M1_9ACTN</name>
<evidence type="ECO:0000256" key="1">
    <source>
        <dbReference type="SAM" id="MobiDB-lite"/>
    </source>
</evidence>
<gene>
    <name evidence="2" type="ORF">GCM10023082_62110</name>
</gene>
<reference evidence="3" key="1">
    <citation type="journal article" date="2019" name="Int. J. Syst. Evol. Microbiol.">
        <title>The Global Catalogue of Microorganisms (GCM) 10K type strain sequencing project: providing services to taxonomists for standard genome sequencing and annotation.</title>
        <authorList>
            <consortium name="The Broad Institute Genomics Platform"/>
            <consortium name="The Broad Institute Genome Sequencing Center for Infectious Disease"/>
            <person name="Wu L."/>
            <person name="Ma J."/>
        </authorList>
    </citation>
    <scope>NUCLEOTIDE SEQUENCE [LARGE SCALE GENOMIC DNA]</scope>
    <source>
        <strain evidence="3">JCM 30846</strain>
    </source>
</reference>
<evidence type="ECO:0008006" key="4">
    <source>
        <dbReference type="Google" id="ProtNLM"/>
    </source>
</evidence>
<sequence length="313" mass="33630">MAGRKSDPPPTDPDLSAFTDTIPPALENTRFTRHRTEKEHPAMNKTALPTKLSFHAPDLREQIEALPEGTALIGISTHGDAIAVDLDAECPHVLVCTATGGGSTTVLRSLTAQFLHQGAHALVLDPKRISHLWAKGLPTVTHRGNVAGIHDALVGLGEELARRLDLDDSELDAAPRLIVSVDSAHAALRQLTRYWETFRGKDDPHTSPAVAALEAALWTGRAARVHVILVGTPSTSPLGAAPHEMFGTVILARVTTSTWQRLAPLAGPAPKPSRQDGRVHVVQHGEDAHETQAIWMTDADVVTWLIDVEAPES</sequence>